<keyword evidence="7" id="KW-1185">Reference proteome</keyword>
<dbReference type="STRING" id="1314781.A0A165PK92"/>
<evidence type="ECO:0000313" key="7">
    <source>
        <dbReference type="Proteomes" id="UP000077266"/>
    </source>
</evidence>
<proteinExistence type="predicted"/>
<keyword evidence="2 4" id="KW-0863">Zinc-finger</keyword>
<organism evidence="6 7">
    <name type="scientific">Exidia glandulosa HHB12029</name>
    <dbReference type="NCBI Taxonomy" id="1314781"/>
    <lineage>
        <taxon>Eukaryota</taxon>
        <taxon>Fungi</taxon>
        <taxon>Dikarya</taxon>
        <taxon>Basidiomycota</taxon>
        <taxon>Agaricomycotina</taxon>
        <taxon>Agaricomycetes</taxon>
        <taxon>Auriculariales</taxon>
        <taxon>Exidiaceae</taxon>
        <taxon>Exidia</taxon>
    </lineage>
</organism>
<evidence type="ECO:0000256" key="2">
    <source>
        <dbReference type="ARBA" id="ARBA00022771"/>
    </source>
</evidence>
<protein>
    <recommendedName>
        <fullName evidence="5">MYND-type domain-containing protein</fullName>
    </recommendedName>
</protein>
<feature type="domain" description="MYND-type" evidence="5">
    <location>
        <begin position="705"/>
        <end position="756"/>
    </location>
</feature>
<evidence type="ECO:0000313" key="6">
    <source>
        <dbReference type="EMBL" id="KZW02293.1"/>
    </source>
</evidence>
<evidence type="ECO:0000256" key="3">
    <source>
        <dbReference type="ARBA" id="ARBA00022833"/>
    </source>
</evidence>
<dbReference type="InParanoid" id="A0A165PK92"/>
<keyword evidence="1" id="KW-0479">Metal-binding</keyword>
<dbReference type="EMBL" id="KV425889">
    <property type="protein sequence ID" value="KZW02293.1"/>
    <property type="molecule type" value="Genomic_DNA"/>
</dbReference>
<evidence type="ECO:0000256" key="4">
    <source>
        <dbReference type="PROSITE-ProRule" id="PRU00134"/>
    </source>
</evidence>
<dbReference type="PROSITE" id="PS50865">
    <property type="entry name" value="ZF_MYND_2"/>
    <property type="match status" value="1"/>
</dbReference>
<keyword evidence="3" id="KW-0862">Zinc</keyword>
<reference evidence="6 7" key="1">
    <citation type="journal article" date="2016" name="Mol. Biol. Evol.">
        <title>Comparative Genomics of Early-Diverging Mushroom-Forming Fungi Provides Insights into the Origins of Lignocellulose Decay Capabilities.</title>
        <authorList>
            <person name="Nagy L.G."/>
            <person name="Riley R."/>
            <person name="Tritt A."/>
            <person name="Adam C."/>
            <person name="Daum C."/>
            <person name="Floudas D."/>
            <person name="Sun H."/>
            <person name="Yadav J.S."/>
            <person name="Pangilinan J."/>
            <person name="Larsson K.H."/>
            <person name="Matsuura K."/>
            <person name="Barry K."/>
            <person name="Labutti K."/>
            <person name="Kuo R."/>
            <person name="Ohm R.A."/>
            <person name="Bhattacharya S.S."/>
            <person name="Shirouzu T."/>
            <person name="Yoshinaga Y."/>
            <person name="Martin F.M."/>
            <person name="Grigoriev I.V."/>
            <person name="Hibbett D.S."/>
        </authorList>
    </citation>
    <scope>NUCLEOTIDE SEQUENCE [LARGE SCALE GENOMIC DNA]</scope>
    <source>
        <strain evidence="6 7">HHB12029</strain>
    </source>
</reference>
<dbReference type="Gene3D" id="6.10.140.2220">
    <property type="match status" value="1"/>
</dbReference>
<evidence type="ECO:0000259" key="5">
    <source>
        <dbReference type="PROSITE" id="PS50865"/>
    </source>
</evidence>
<dbReference type="InterPro" id="IPR002893">
    <property type="entry name" value="Znf_MYND"/>
</dbReference>
<dbReference type="GO" id="GO:0008270">
    <property type="term" value="F:zinc ion binding"/>
    <property type="evidence" value="ECO:0007669"/>
    <property type="project" value="UniProtKB-KW"/>
</dbReference>
<name>A0A165PK92_EXIGL</name>
<dbReference type="SUPFAM" id="SSF144232">
    <property type="entry name" value="HIT/MYND zinc finger-like"/>
    <property type="match status" value="1"/>
</dbReference>
<gene>
    <name evidence="6" type="ORF">EXIGLDRAFT_829482</name>
</gene>
<evidence type="ECO:0000256" key="1">
    <source>
        <dbReference type="ARBA" id="ARBA00022723"/>
    </source>
</evidence>
<dbReference type="AlphaFoldDB" id="A0A165PK92"/>
<dbReference type="Pfam" id="PF01753">
    <property type="entry name" value="zf-MYND"/>
    <property type="match status" value="1"/>
</dbReference>
<sequence length="778" mass="87739">MGQTRRTPRSLQQRCACTHTLRTLSDAVKTLREELGLPDLSTKSGYRQLFAGYGDYAPKLFRYSRDHQDDNHAVAAVSAYLLRMVSDGGIASKMRCDRDCEKCIVHLVSPSKCDLRVLSALRLATASSVSYGSNGRHGLTYFLLDPLLNVLRDVGRSDTLAPRLCLEAFYYALSDVTRPSKESNILPANHLQDLLERCIGMAGHLTRDNFFGLFHDVMELALAEHLPYLPMADPRYGTFIVALMRYGTANYRRLAFNLLTGRQSQDYRKRTPPPEFCACCAGHLDDSANSEHGTDDHDHSSHAPHAHLADTIALPDEPQRTSAPAFPDGESAQLAKMRPIYESIMDDLLKTADLATAGLRHYLIILEIPLPTRYKTEKADDTRSPAGILPFDTWGDMLPFAANAVRRLDQQDVDEFLLPKRLVSAPSPAQIATILDVHHALITDPEQAVDMVKAARIAYPDDSWLLFASLDVEPFDSRPDFYEGNGQVDAVCDLREQAKKVLASTVVGRLIRATIARTAFCFVNSSVSCRKVSFWGPILDLADDMAREYLEVCPQDGIDRCWMLEIRIFARLIRFGPEVSPQLLDMMHMILDWRQAEQFSILLYGRLRDLHLSDILRFVLDNYNAALQWESRLRAYCPDTGHAEYQACSPWLALSPDLDPEPERARRWFLNLHSPRDAVDWNDMPYKIMRNLALPQAVLKKLPNCSSCGRRSASLKKCAGCREAMYCNSDCQWRHWKGQACGEGENYPKHCHRSECTRKYPFKGGERTQGPEIACGDC</sequence>
<dbReference type="Proteomes" id="UP000077266">
    <property type="component" value="Unassembled WGS sequence"/>
</dbReference>
<accession>A0A165PK92</accession>
<dbReference type="OrthoDB" id="341421at2759"/>